<accession>A0A1K1P0F1</accession>
<comment type="similarity">
    <text evidence="5">Belongs to the YicC/YloC family.</text>
</comment>
<proteinExistence type="inferred from homology"/>
<keyword evidence="9" id="KW-1185">Reference proteome</keyword>
<gene>
    <name evidence="8" type="ORF">SAMN02927921_01514</name>
</gene>
<protein>
    <submittedName>
        <fullName evidence="8">TIGR00255 family protein</fullName>
    </submittedName>
</protein>
<dbReference type="PANTHER" id="PTHR30636">
    <property type="entry name" value="UPF0701 PROTEIN YICC"/>
    <property type="match status" value="1"/>
</dbReference>
<dbReference type="EMBL" id="FPJE01000007">
    <property type="protein sequence ID" value="SFW40993.1"/>
    <property type="molecule type" value="Genomic_DNA"/>
</dbReference>
<dbReference type="Proteomes" id="UP000182248">
    <property type="component" value="Unassembled WGS sequence"/>
</dbReference>
<dbReference type="GO" id="GO:0004521">
    <property type="term" value="F:RNA endonuclease activity"/>
    <property type="evidence" value="ECO:0007669"/>
    <property type="project" value="InterPro"/>
</dbReference>
<feature type="domain" description="Endoribonuclease YicC-like C-terminal" evidence="7">
    <location>
        <begin position="168"/>
        <end position="284"/>
    </location>
</feature>
<dbReference type="RefSeq" id="WP_072316757.1">
    <property type="nucleotide sequence ID" value="NZ_FPJE01000007.1"/>
</dbReference>
<evidence type="ECO:0000256" key="1">
    <source>
        <dbReference type="ARBA" id="ARBA00001968"/>
    </source>
</evidence>
<dbReference type="OrthoDB" id="9771229at2"/>
<evidence type="ECO:0000313" key="8">
    <source>
        <dbReference type="EMBL" id="SFW40993.1"/>
    </source>
</evidence>
<feature type="domain" description="Endoribonuclease YicC-like N-terminal" evidence="6">
    <location>
        <begin position="2"/>
        <end position="151"/>
    </location>
</feature>
<dbReference type="InterPro" id="IPR005229">
    <property type="entry name" value="YicC/YloC-like"/>
</dbReference>
<dbReference type="InterPro" id="IPR013551">
    <property type="entry name" value="YicC-like_C"/>
</dbReference>
<evidence type="ECO:0000256" key="3">
    <source>
        <dbReference type="ARBA" id="ARBA00022759"/>
    </source>
</evidence>
<evidence type="ECO:0000256" key="2">
    <source>
        <dbReference type="ARBA" id="ARBA00022722"/>
    </source>
</evidence>
<dbReference type="STRING" id="1150368.SAMN02927921_01514"/>
<dbReference type="PANTHER" id="PTHR30636:SF3">
    <property type="entry name" value="UPF0701 PROTEIN YICC"/>
    <property type="match status" value="1"/>
</dbReference>
<dbReference type="AlphaFoldDB" id="A0A1K1P0F1"/>
<keyword evidence="2" id="KW-0540">Nuclease</keyword>
<dbReference type="NCBIfam" id="TIGR00255">
    <property type="entry name" value="YicC/YloC family endoribonuclease"/>
    <property type="match status" value="1"/>
</dbReference>
<organism evidence="8 9">
    <name type="scientific">Sinomicrobium oceani</name>
    <dbReference type="NCBI Taxonomy" id="1150368"/>
    <lineage>
        <taxon>Bacteria</taxon>
        <taxon>Pseudomonadati</taxon>
        <taxon>Bacteroidota</taxon>
        <taxon>Flavobacteriia</taxon>
        <taxon>Flavobacteriales</taxon>
        <taxon>Flavobacteriaceae</taxon>
        <taxon>Sinomicrobium</taxon>
    </lineage>
</organism>
<evidence type="ECO:0000259" key="7">
    <source>
        <dbReference type="Pfam" id="PF08340"/>
    </source>
</evidence>
<comment type="cofactor">
    <cofactor evidence="1">
        <name>a divalent metal cation</name>
        <dbReference type="ChEBI" id="CHEBI:60240"/>
    </cofactor>
</comment>
<sequence>MIKSMTGFGKSVIQLSTKKITVELKSLNSKNLDVNARIPSLYREKELQMRNTIANELVRGKIDFSLYVEITGEETTSQVNPVVVKEYIRQLRNIVDGDEIELLKMAVRMPDALKTERSDIDETEFEAINQALREALVEIDTFRTEEGKALENDFLLRIRNISSLLDQVKELDPERMEQVRERLQKAVSDVRENVDENRFEQELIYYLEKFDITEEKVRLSNHLEYFMTTLQSDDSNGRKLGFIGQEIGREINTIGSKANYAPMQKLVVQMKDELEKIKEQVLNVL</sequence>
<dbReference type="Pfam" id="PF08340">
    <property type="entry name" value="YicC-like_C"/>
    <property type="match status" value="1"/>
</dbReference>
<dbReference type="Pfam" id="PF03755">
    <property type="entry name" value="YicC-like_N"/>
    <property type="match status" value="1"/>
</dbReference>
<evidence type="ECO:0000259" key="6">
    <source>
        <dbReference type="Pfam" id="PF03755"/>
    </source>
</evidence>
<evidence type="ECO:0000256" key="4">
    <source>
        <dbReference type="ARBA" id="ARBA00022801"/>
    </source>
</evidence>
<name>A0A1K1P0F1_9FLAO</name>
<evidence type="ECO:0000313" key="9">
    <source>
        <dbReference type="Proteomes" id="UP000182248"/>
    </source>
</evidence>
<dbReference type="GO" id="GO:0016787">
    <property type="term" value="F:hydrolase activity"/>
    <property type="evidence" value="ECO:0007669"/>
    <property type="project" value="UniProtKB-KW"/>
</dbReference>
<keyword evidence="3" id="KW-0255">Endonuclease</keyword>
<keyword evidence="4" id="KW-0378">Hydrolase</keyword>
<evidence type="ECO:0000256" key="5">
    <source>
        <dbReference type="ARBA" id="ARBA00035648"/>
    </source>
</evidence>
<reference evidence="8 9" key="1">
    <citation type="submission" date="2016-11" db="EMBL/GenBank/DDBJ databases">
        <authorList>
            <person name="Jaros S."/>
            <person name="Januszkiewicz K."/>
            <person name="Wedrychowicz H."/>
        </authorList>
    </citation>
    <scope>NUCLEOTIDE SEQUENCE [LARGE SCALE GENOMIC DNA]</scope>
    <source>
        <strain evidence="8 9">CGMCC 1.12145</strain>
    </source>
</reference>
<dbReference type="InterPro" id="IPR013527">
    <property type="entry name" value="YicC-like_N"/>
</dbReference>